<sequence>MGKYIFLTSSISTRQHRNHLLCRVANVARQQRAVCVGERPPAQTVFLLAQGCWQVR</sequence>
<name>K3ZPD0_SETIT</name>
<dbReference type="EnsemblPlants" id="KQK95243">
    <property type="protein sequence ID" value="KQK95243"/>
    <property type="gene ID" value="SETIT_028460mg"/>
</dbReference>
<dbReference type="AlphaFoldDB" id="K3ZPD0"/>
<organism evidence="1 2">
    <name type="scientific">Setaria italica</name>
    <name type="common">Foxtail millet</name>
    <name type="synonym">Panicum italicum</name>
    <dbReference type="NCBI Taxonomy" id="4555"/>
    <lineage>
        <taxon>Eukaryota</taxon>
        <taxon>Viridiplantae</taxon>
        <taxon>Streptophyta</taxon>
        <taxon>Embryophyta</taxon>
        <taxon>Tracheophyta</taxon>
        <taxon>Spermatophyta</taxon>
        <taxon>Magnoliopsida</taxon>
        <taxon>Liliopsida</taxon>
        <taxon>Poales</taxon>
        <taxon>Poaceae</taxon>
        <taxon>PACMAD clade</taxon>
        <taxon>Panicoideae</taxon>
        <taxon>Panicodae</taxon>
        <taxon>Paniceae</taxon>
        <taxon>Cenchrinae</taxon>
        <taxon>Setaria</taxon>
    </lineage>
</organism>
<evidence type="ECO:0000313" key="2">
    <source>
        <dbReference type="Proteomes" id="UP000004995"/>
    </source>
</evidence>
<protein>
    <submittedName>
        <fullName evidence="1">Uncharacterized protein</fullName>
    </submittedName>
</protein>
<dbReference type="EMBL" id="AGNK02005120">
    <property type="status" value="NOT_ANNOTATED_CDS"/>
    <property type="molecule type" value="Genomic_DNA"/>
</dbReference>
<dbReference type="HOGENOM" id="CLU_3017891_0_0_1"/>
<dbReference type="Gramene" id="KQK95243">
    <property type="protein sequence ID" value="KQK95243"/>
    <property type="gene ID" value="SETIT_028460mg"/>
</dbReference>
<reference evidence="1" key="2">
    <citation type="submission" date="2018-08" db="UniProtKB">
        <authorList>
            <consortium name="EnsemblPlants"/>
        </authorList>
    </citation>
    <scope>IDENTIFICATION</scope>
    <source>
        <strain evidence="1">Yugu1</strain>
    </source>
</reference>
<evidence type="ECO:0000313" key="1">
    <source>
        <dbReference type="EnsemblPlants" id="KQK95243"/>
    </source>
</evidence>
<proteinExistence type="predicted"/>
<keyword evidence="2" id="KW-1185">Reference proteome</keyword>
<dbReference type="Proteomes" id="UP000004995">
    <property type="component" value="Unassembled WGS sequence"/>
</dbReference>
<dbReference type="InParanoid" id="K3ZPD0"/>
<reference evidence="2" key="1">
    <citation type="journal article" date="2012" name="Nat. Biotechnol.">
        <title>Reference genome sequence of the model plant Setaria.</title>
        <authorList>
            <person name="Bennetzen J.L."/>
            <person name="Schmutz J."/>
            <person name="Wang H."/>
            <person name="Percifield R."/>
            <person name="Hawkins J."/>
            <person name="Pontaroli A.C."/>
            <person name="Estep M."/>
            <person name="Feng L."/>
            <person name="Vaughn J.N."/>
            <person name="Grimwood J."/>
            <person name="Jenkins J."/>
            <person name="Barry K."/>
            <person name="Lindquist E."/>
            <person name="Hellsten U."/>
            <person name="Deshpande S."/>
            <person name="Wang X."/>
            <person name="Wu X."/>
            <person name="Mitros T."/>
            <person name="Triplett J."/>
            <person name="Yang X."/>
            <person name="Ye C.Y."/>
            <person name="Mauro-Herrera M."/>
            <person name="Wang L."/>
            <person name="Li P."/>
            <person name="Sharma M."/>
            <person name="Sharma R."/>
            <person name="Ronald P.C."/>
            <person name="Panaud O."/>
            <person name="Kellogg E.A."/>
            <person name="Brutnell T.P."/>
            <person name="Doust A.N."/>
            <person name="Tuskan G.A."/>
            <person name="Rokhsar D."/>
            <person name="Devos K.M."/>
        </authorList>
    </citation>
    <scope>NUCLEOTIDE SEQUENCE [LARGE SCALE GENOMIC DNA]</scope>
    <source>
        <strain evidence="2">cv. Yugu1</strain>
    </source>
</reference>
<accession>K3ZPD0</accession>